<comment type="caution">
    <text evidence="3">The sequence shown here is derived from an EMBL/GenBank/DDBJ whole genome shotgun (WGS) entry which is preliminary data.</text>
</comment>
<dbReference type="EMBL" id="JAQMUH010000041">
    <property type="protein sequence ID" value="MDB9538710.1"/>
    <property type="molecule type" value="Genomic_DNA"/>
</dbReference>
<proteinExistence type="predicted"/>
<feature type="domain" description="CHAT" evidence="2">
    <location>
        <begin position="198"/>
        <end position="338"/>
    </location>
</feature>
<protein>
    <submittedName>
        <fullName evidence="3">CHASE2 domain-containing protein</fullName>
    </submittedName>
</protein>
<feature type="non-terminal residue" evidence="3">
    <location>
        <position position="593"/>
    </location>
</feature>
<gene>
    <name evidence="3" type="ORF">PN457_03345</name>
</gene>
<dbReference type="InterPro" id="IPR024983">
    <property type="entry name" value="CHAT_dom"/>
</dbReference>
<evidence type="ECO:0000313" key="3">
    <source>
        <dbReference type="EMBL" id="MDB9538710.1"/>
    </source>
</evidence>
<dbReference type="Proteomes" id="UP001212499">
    <property type="component" value="Unassembled WGS sequence"/>
</dbReference>
<keyword evidence="4" id="KW-1185">Reference proteome</keyword>
<reference evidence="3 4" key="1">
    <citation type="submission" date="2023-01" db="EMBL/GenBank/DDBJ databases">
        <title>Genomes from the Australian National Cyanobacteria Reference Collection.</title>
        <authorList>
            <person name="Willis A."/>
            <person name="Lee E.M.F."/>
        </authorList>
    </citation>
    <scope>NUCLEOTIDE SEQUENCE [LARGE SCALE GENOMIC DNA]</scope>
    <source>
        <strain evidence="3 4">CS-1033</strain>
    </source>
</reference>
<dbReference type="RefSeq" id="WP_271731329.1">
    <property type="nucleotide sequence ID" value="NZ_JANQDP010000040.1"/>
</dbReference>
<accession>A0ABT5AN23</accession>
<sequence length="593" mass="67700">MSKLLVFSLLGGDFKQGFAVVTAQFWDTNQLVPVKFIGSLPAVPELPNIYHKWRSLYEALHYCLGNNQRIKVDEQGVTNISVNDFDDVCQQLQRNINAWLKSESFQKVERQLRTLLNPHDEIRVIFETNIPLLHRLPWHLWDFFEDYPRAELALSNPEYTNTLISQKHPTGQVKILAVLGNSVGIDIEKDRAGLEGLADTQVKFLVEPNRRELDEQLWNQNWDILFFAGHSASLADGEIGQIEINQTDSLTIPQLKNALRKAIIHGLKLAIFNSCDGIGLARNLADLNIPQMIVMREPIPDLVAQEFLKKFLFAFAGGKSLYAAVREARERLQGLENDFPCASWLPVICQNPTTLPVTWQEICGSYNNNKNKSLDISSLSSKILTRKCNLWTVLLMSVIIAFSTLALRYLGTLQTAELQTLDQMLRLRPKEEQDARLLVVEITEKDIQSYQQEIVRGTKSIPDYKLAELLHKLQQYQPRVIGLDLYRDSQDPKQPNQKDLVDELKADTVVVVCKGKDHKFDPEGVKPPEQVPVERQGFTDGIEDSDYIVRRQILMMAQEPSSACQTNYSLSFQLAARYLFHENIQINNLNKNY</sequence>
<feature type="domain" description="CHASE2" evidence="1">
    <location>
        <begin position="401"/>
        <end position="584"/>
    </location>
</feature>
<evidence type="ECO:0000259" key="2">
    <source>
        <dbReference type="Pfam" id="PF12770"/>
    </source>
</evidence>
<name>A0ABT5AN23_9CYAN</name>
<dbReference type="Pfam" id="PF05226">
    <property type="entry name" value="CHASE2"/>
    <property type="match status" value="1"/>
</dbReference>
<dbReference type="InterPro" id="IPR007890">
    <property type="entry name" value="CHASE2"/>
</dbReference>
<evidence type="ECO:0000313" key="4">
    <source>
        <dbReference type="Proteomes" id="UP001212499"/>
    </source>
</evidence>
<evidence type="ECO:0000259" key="1">
    <source>
        <dbReference type="Pfam" id="PF05226"/>
    </source>
</evidence>
<organism evidence="3 4">
    <name type="scientific">Anabaenopsis arnoldii</name>
    <dbReference type="NCBI Taxonomy" id="2152938"/>
    <lineage>
        <taxon>Bacteria</taxon>
        <taxon>Bacillati</taxon>
        <taxon>Cyanobacteriota</taxon>
        <taxon>Cyanophyceae</taxon>
        <taxon>Nostocales</taxon>
        <taxon>Nodulariaceae</taxon>
        <taxon>Anabaenopsis</taxon>
    </lineage>
</organism>
<dbReference type="Pfam" id="PF12770">
    <property type="entry name" value="CHAT"/>
    <property type="match status" value="1"/>
</dbReference>